<sequence>MPSHIIRILCEARSQSRTVRDAATQEAPFAWRGSDLAFQLALTDNGQHLLAAGVGTIIVEVKSLNATSADDSLMRKEFDADDCDETFVAGDWAGGAKQLLAATFTKAEAALAQDSYRFIVRHVADDGSEMTYISAEFRLLDPQSGSEGLDAPPVAWSYLEGLPVIRPDIPQSLTGGQKEQALANLGLPSADVTLASISAMSAAQAAQAAIDLGAAISVKAFGAAGDAKAIFVASMTSGSAVLSSGYAGFSAGDVGKYIRVEKAGAASADLITTIASYQNSGQVTLAVAAGSSVANTAAFWGTNDTAAVQAAIDAAVASDKIQTVCFPQGRYLCNVTVGINTHLVGMGQGGVVGLIHGANNSNFTDSPAVLFPAVRTSPVVYFTSAFGAAMRNLKVSGSNTAMGGKVGTGVQIGDPATGANDWVGNGFVMDQVQILGFKYDLVSNRTANHLINGCTFGFCDYGIYFSEIGVGPNGATANHLISASYFDHCSVTAIYGLSCKDLTVIGVDATFCEKFADLYQVSSLVIVAMNMEQSTGASFVDLSGASSLVVDRATFVNANFIVRRMDSSSQGNVVINSSDASAFYYTGGLEYPAMQSGYICRFIDYTFATRSQLEHVVQQNRSETINEHLGHGLIFHEPWIRSRGTSPYGNNGWTITNIAGGYLVRGSVTGGNNVEFYSTTSGGSEQARLMLEAAMFWFGNTYEMAIEMACPWAPASGIFRAGLYSRDSTADMTPDHGIGLKLDRSVPDANLKMEFRNGGTVSEVDTGIPYTSLTTQMKFTLQRTFTGFSVVARNAGTGAIVAPQVHLACTPGGAFVSPGVFSAVSSAQPGQVNLFTFKVRSHPGPSEFVWVP</sequence>
<evidence type="ECO:0000313" key="2">
    <source>
        <dbReference type="EMBL" id="MEK7952786.1"/>
    </source>
</evidence>
<dbReference type="InterPro" id="IPR011050">
    <property type="entry name" value="Pectin_lyase_fold/virulence"/>
</dbReference>
<evidence type="ECO:0000313" key="3">
    <source>
        <dbReference type="Proteomes" id="UP001371305"/>
    </source>
</evidence>
<gene>
    <name evidence="2" type="ORF">WKV53_19895</name>
</gene>
<dbReference type="EMBL" id="JBBUKT010000008">
    <property type="protein sequence ID" value="MEK7952786.1"/>
    <property type="molecule type" value="Genomic_DNA"/>
</dbReference>
<accession>A0ABU9B082</accession>
<proteinExistence type="predicted"/>
<keyword evidence="3" id="KW-1185">Reference proteome</keyword>
<dbReference type="RefSeq" id="WP_341406543.1">
    <property type="nucleotide sequence ID" value="NZ_JBBUKT010000008.1"/>
</dbReference>
<dbReference type="InterPro" id="IPR024535">
    <property type="entry name" value="RHGA/B-epi-like_pectate_lyase"/>
</dbReference>
<protein>
    <submittedName>
        <fullName evidence="2">Glycosyl hydrolase family 28-related protein</fullName>
    </submittedName>
</protein>
<dbReference type="Gene3D" id="2.160.20.10">
    <property type="entry name" value="Single-stranded right-handed beta-helix, Pectin lyase-like"/>
    <property type="match status" value="1"/>
</dbReference>
<comment type="caution">
    <text evidence="2">The sequence shown here is derived from an EMBL/GenBank/DDBJ whole genome shotgun (WGS) entry which is preliminary data.</text>
</comment>
<dbReference type="Pfam" id="PF12708">
    <property type="entry name" value="Pect-lyase_RHGA_epim"/>
    <property type="match status" value="1"/>
</dbReference>
<name>A0ABU9B082_9BACT</name>
<reference evidence="2 3" key="1">
    <citation type="submission" date="2024-04" db="EMBL/GenBank/DDBJ databases">
        <title>Luteolibacter sp. isolated from soil.</title>
        <authorList>
            <person name="An J."/>
        </authorList>
    </citation>
    <scope>NUCLEOTIDE SEQUENCE [LARGE SCALE GENOMIC DNA]</scope>
    <source>
        <strain evidence="2 3">Y139</strain>
    </source>
</reference>
<dbReference type="Proteomes" id="UP001371305">
    <property type="component" value="Unassembled WGS sequence"/>
</dbReference>
<evidence type="ECO:0000259" key="1">
    <source>
        <dbReference type="Pfam" id="PF12708"/>
    </source>
</evidence>
<keyword evidence="2" id="KW-0378">Hydrolase</keyword>
<organism evidence="2 3">
    <name type="scientific">Luteolibacter soli</name>
    <dbReference type="NCBI Taxonomy" id="3135280"/>
    <lineage>
        <taxon>Bacteria</taxon>
        <taxon>Pseudomonadati</taxon>
        <taxon>Verrucomicrobiota</taxon>
        <taxon>Verrucomicrobiia</taxon>
        <taxon>Verrucomicrobiales</taxon>
        <taxon>Verrucomicrobiaceae</taxon>
        <taxon>Luteolibacter</taxon>
    </lineage>
</organism>
<dbReference type="InterPro" id="IPR012334">
    <property type="entry name" value="Pectin_lyas_fold"/>
</dbReference>
<feature type="domain" description="Rhamnogalacturonase A/B/Epimerase-like pectate lyase" evidence="1">
    <location>
        <begin position="302"/>
        <end position="503"/>
    </location>
</feature>
<dbReference type="SUPFAM" id="SSF51126">
    <property type="entry name" value="Pectin lyase-like"/>
    <property type="match status" value="1"/>
</dbReference>
<dbReference type="GO" id="GO:0016787">
    <property type="term" value="F:hydrolase activity"/>
    <property type="evidence" value="ECO:0007669"/>
    <property type="project" value="UniProtKB-KW"/>
</dbReference>